<reference evidence="12 13" key="1">
    <citation type="journal article" date="2019" name="Front. Genet.">
        <title>Whole-Genome Sequencing of the Opportunistic Yeast Pathogen Candida inconspicua Uncovers Its Hybrid Origin.</title>
        <authorList>
            <person name="Mixao V."/>
            <person name="Hansen A.P."/>
            <person name="Saus E."/>
            <person name="Boekhout T."/>
            <person name="Lass-Florl C."/>
            <person name="Gabaldon T."/>
        </authorList>
    </citation>
    <scope>NUCLEOTIDE SEQUENCE [LARGE SCALE GENOMIC DNA]</scope>
    <source>
        <strain evidence="12 13">CBS 180</strain>
    </source>
</reference>
<feature type="transmembrane region" description="Helical" evidence="9">
    <location>
        <begin position="195"/>
        <end position="214"/>
    </location>
</feature>
<dbReference type="SMART" id="SM00382">
    <property type="entry name" value="AAA"/>
    <property type="match status" value="2"/>
</dbReference>
<evidence type="ECO:0000256" key="9">
    <source>
        <dbReference type="SAM" id="Phobius"/>
    </source>
</evidence>
<dbReference type="CDD" id="cd18606">
    <property type="entry name" value="ABC_6TM_YOR1_D2_like"/>
    <property type="match status" value="1"/>
</dbReference>
<evidence type="ECO:0000256" key="3">
    <source>
        <dbReference type="ARBA" id="ARBA00022448"/>
    </source>
</evidence>
<evidence type="ECO:0000256" key="7">
    <source>
        <dbReference type="ARBA" id="ARBA00022989"/>
    </source>
</evidence>
<dbReference type="FunFam" id="1.20.1560.10:FF:000010">
    <property type="entry name" value="Multidrug resistance-associated ABC transporter"/>
    <property type="match status" value="1"/>
</dbReference>
<dbReference type="PANTHER" id="PTHR24223">
    <property type="entry name" value="ATP-BINDING CASSETTE SUB-FAMILY C"/>
    <property type="match status" value="1"/>
</dbReference>
<evidence type="ECO:0000256" key="6">
    <source>
        <dbReference type="ARBA" id="ARBA00022840"/>
    </source>
</evidence>
<proteinExistence type="inferred from homology"/>
<dbReference type="PROSITE" id="PS50893">
    <property type="entry name" value="ABC_TRANSPORTER_2"/>
    <property type="match status" value="2"/>
</dbReference>
<keyword evidence="6" id="KW-0067">ATP-binding</keyword>
<keyword evidence="13" id="KW-1185">Reference proteome</keyword>
<keyword evidence="3" id="KW-0813">Transport</keyword>
<accession>A0A4T0X7B1</accession>
<keyword evidence="7 9" id="KW-1133">Transmembrane helix</keyword>
<evidence type="ECO:0000256" key="2">
    <source>
        <dbReference type="ARBA" id="ARBA00009726"/>
    </source>
</evidence>
<evidence type="ECO:0000256" key="4">
    <source>
        <dbReference type="ARBA" id="ARBA00022692"/>
    </source>
</evidence>
<dbReference type="OrthoDB" id="6500128at2759"/>
<dbReference type="InterPro" id="IPR017871">
    <property type="entry name" value="ABC_transporter-like_CS"/>
</dbReference>
<dbReference type="InterPro" id="IPR011527">
    <property type="entry name" value="ABC1_TM_dom"/>
</dbReference>
<dbReference type="PROSITE" id="PS50929">
    <property type="entry name" value="ABC_TM1F"/>
    <property type="match status" value="2"/>
</dbReference>
<dbReference type="Proteomes" id="UP000307173">
    <property type="component" value="Unassembled WGS sequence"/>
</dbReference>
<dbReference type="GO" id="GO:0005886">
    <property type="term" value="C:plasma membrane"/>
    <property type="evidence" value="ECO:0007669"/>
    <property type="project" value="TreeGrafter"/>
</dbReference>
<dbReference type="Pfam" id="PF00005">
    <property type="entry name" value="ABC_tran"/>
    <property type="match status" value="2"/>
</dbReference>
<feature type="transmembrane region" description="Helical" evidence="9">
    <location>
        <begin position="271"/>
        <end position="295"/>
    </location>
</feature>
<comment type="subcellular location">
    <subcellularLocation>
        <location evidence="1">Membrane</location>
        <topology evidence="1">Multi-pass membrane protein</topology>
    </subcellularLocation>
</comment>
<feature type="domain" description="ABC transmembrane type-1" evidence="11">
    <location>
        <begin position="870"/>
        <end position="1147"/>
    </location>
</feature>
<dbReference type="CDD" id="cd03250">
    <property type="entry name" value="ABCC_MRP_domain1"/>
    <property type="match status" value="1"/>
</dbReference>
<dbReference type="Gene3D" id="3.40.50.300">
    <property type="entry name" value="P-loop containing nucleotide triphosphate hydrolases"/>
    <property type="match status" value="2"/>
</dbReference>
<evidence type="ECO:0000259" key="10">
    <source>
        <dbReference type="PROSITE" id="PS50893"/>
    </source>
</evidence>
<feature type="domain" description="ABC transporter" evidence="10">
    <location>
        <begin position="561"/>
        <end position="781"/>
    </location>
</feature>
<name>A0A4T0X7B1_9ASCO</name>
<feature type="transmembrane region" description="Helical" evidence="9">
    <location>
        <begin position="864"/>
        <end position="885"/>
    </location>
</feature>
<evidence type="ECO:0000256" key="5">
    <source>
        <dbReference type="ARBA" id="ARBA00022741"/>
    </source>
</evidence>
<dbReference type="GO" id="GO:0008559">
    <property type="term" value="F:ABC-type xenobiotic transporter activity"/>
    <property type="evidence" value="ECO:0007669"/>
    <property type="project" value="TreeGrafter"/>
</dbReference>
<dbReference type="InterPro" id="IPR027417">
    <property type="entry name" value="P-loop_NTPase"/>
</dbReference>
<dbReference type="InterPro" id="IPR003439">
    <property type="entry name" value="ABC_transporter-like_ATP-bd"/>
</dbReference>
<dbReference type="EMBL" id="SELW01000121">
    <property type="protein sequence ID" value="TID30754.1"/>
    <property type="molecule type" value="Genomic_DNA"/>
</dbReference>
<gene>
    <name evidence="12" type="ORF">CANINC_000670</name>
</gene>
<feature type="domain" description="ABC transporter" evidence="10">
    <location>
        <begin position="1188"/>
        <end position="1434"/>
    </location>
</feature>
<dbReference type="FunFam" id="3.40.50.300:FF:000565">
    <property type="entry name" value="ABC bile acid transporter"/>
    <property type="match status" value="1"/>
</dbReference>
<dbReference type="GO" id="GO:0005524">
    <property type="term" value="F:ATP binding"/>
    <property type="evidence" value="ECO:0007669"/>
    <property type="project" value="UniProtKB-KW"/>
</dbReference>
<dbReference type="SUPFAM" id="SSF90123">
    <property type="entry name" value="ABC transporter transmembrane region"/>
    <property type="match status" value="2"/>
</dbReference>
<feature type="transmembrane region" description="Helical" evidence="9">
    <location>
        <begin position="301"/>
        <end position="325"/>
    </location>
</feature>
<evidence type="ECO:0000313" key="12">
    <source>
        <dbReference type="EMBL" id="TID30754.1"/>
    </source>
</evidence>
<dbReference type="CDD" id="cd03244">
    <property type="entry name" value="ABCC_MRP_domain2"/>
    <property type="match status" value="1"/>
</dbReference>
<feature type="transmembrane region" description="Helical" evidence="9">
    <location>
        <begin position="383"/>
        <end position="406"/>
    </location>
</feature>
<sequence>MSIRGESNLESQNPVSLERQRRLLSFLMSKNVPPVPTDEERTVYPEFSANILSRIMFWWLNPIMKLGYKRTLTDNDLFKLEEHQENDHMYKKFRTIFDAKYNKALKAFLIEKFKDENRPFDENTILEEYHPDDVVDFRLPATILPLSLFQTLKVQYTFGCTLKIASDVVAVTTPLLQKRLVEFVAKKTLGFEHNMGQGVGFAIGVCFMILFTSLSMNHAFYYFMISGAKVRGVLTRMLLDKSLSVGARGVHRFPASTVQSMISTDLNRIDFAIAFFPFSFTSIIPIAITIGLLIWNIGVSSLVGLSIFIAILFFVGGFISQLIGLREKASFFTEKRVNLMKEVLKNFKMIKFYSWEKSYESRIQNARNSEMKYVLKLQGLRNVLISMAYAMPVLGSMATFCTVYDITDGKSAAAIFSSLSFFQVLSIQFMMVPMSVSLTSDMIVGLRKMSDYLSCADINHEQFKIEEYKEDQEDKDGDYCFKIENGDFEWETFSDDESDDDDDQDNVSLPENKKKGLLSKLMRKKNIHKDAEFMKEKAKLIRKKPKKMDTGLKSDIPSSLSSTEKMHEVQKTSFPGLHNINFKIKKGEFVVVTGSIGSGKSSLLDAMAGLMKRVNGHVYSRGKLLLCGYPWVQNATIRDNILFGLPYDVEKYEKIVHACCLADDFNQFEGGDMTEVGERGITLSGGQKARINLARAIYADPDIILLDDVLSAVDAKVGRHIVEHCILGLLKDKTRIMATHQLSLIDSADRMIFLNGDGTIDVGTIDKLLERNTKFINLLNYNAKKEEEILEEEQLDMDKPGSNGDLLKKHETLMKPEFGEDSENYTSPPKEHDVVRIIGDEERAVNSLKFEVYYHYIKLAVGKLGLISLLLFAFLLTIATFSEIFTNTWLSFWVELKFDGRSKSFYMGIYIMFSFLYAILLSVTFYIITYYCNESARLLNYLAATKILHVPVAFMDISPVGRVLNRFTKDTDTLDNEISEQIRQGVNYFATVLGTVILCIVYIPWFAIAIPLMVIAYSGIAIYYQASAREIKRLEAVKRSFVYSHFNEILSGKDVIKAYHLIQRVKEKLNKLIDSQNEAYFITIANQRWIGANLSVVSFFIVFVISFLCIFSVFSISAASTGLLLTYVMNMTGIMNMLVRAMTQVENEFNSVERLNYYAYDIIQEPPYEIPEIDDSPELQYWPQNGEISIKHLYLKYRPELPFVLKDVNLAIKPSEKVGFCGRTGSGKSTLMTSLYRFTEFEGSILIDGVDINKLGLHKLRSKLTVIPQDPVLFIGTIRENLDPFNEQSDDLLWDSLCIAGLIKKEDLPTVKNQLDDDENLHKFHLNRTVEDDGTNFSIGERQLIALARALVRKSKILILDEATSSVDYETDSKIQHTIATEFKECTILCIAHRLNTILNYDRIAVLDAGEVVEFDKPKVLFQKEGGFFRSMCDQAKITIEDFD</sequence>
<dbReference type="InterPro" id="IPR050173">
    <property type="entry name" value="ABC_transporter_C-like"/>
</dbReference>
<evidence type="ECO:0000313" key="13">
    <source>
        <dbReference type="Proteomes" id="UP000307173"/>
    </source>
</evidence>
<feature type="transmembrane region" description="Helical" evidence="9">
    <location>
        <begin position="905"/>
        <end position="928"/>
    </location>
</feature>
<keyword evidence="8 9" id="KW-0472">Membrane</keyword>
<dbReference type="PANTHER" id="PTHR24223:SF456">
    <property type="entry name" value="MULTIDRUG RESISTANCE-ASSOCIATED PROTEIN LETHAL(2)03659"/>
    <property type="match status" value="1"/>
</dbReference>
<evidence type="ECO:0000256" key="1">
    <source>
        <dbReference type="ARBA" id="ARBA00004141"/>
    </source>
</evidence>
<dbReference type="Gene3D" id="1.20.1560.10">
    <property type="entry name" value="ABC transporter type 1, transmembrane domain"/>
    <property type="match status" value="2"/>
</dbReference>
<protein>
    <recommendedName>
        <fullName evidence="14">Oligomycin resistance ATP-dependent permease YOR1</fullName>
    </recommendedName>
</protein>
<feature type="transmembrane region" description="Helical" evidence="9">
    <location>
        <begin position="1094"/>
        <end position="1116"/>
    </location>
</feature>
<dbReference type="PROSITE" id="PS00211">
    <property type="entry name" value="ABC_TRANSPORTER_1"/>
    <property type="match status" value="1"/>
</dbReference>
<evidence type="ECO:0000256" key="8">
    <source>
        <dbReference type="ARBA" id="ARBA00023136"/>
    </source>
</evidence>
<evidence type="ECO:0000259" key="11">
    <source>
        <dbReference type="PROSITE" id="PS50929"/>
    </source>
</evidence>
<keyword evidence="5" id="KW-0547">Nucleotide-binding</keyword>
<dbReference type="CDD" id="cd18597">
    <property type="entry name" value="ABC_6TM_YOR1_D1_like"/>
    <property type="match status" value="1"/>
</dbReference>
<feature type="transmembrane region" description="Helical" evidence="9">
    <location>
        <begin position="1122"/>
        <end position="1139"/>
    </location>
</feature>
<evidence type="ECO:0008006" key="14">
    <source>
        <dbReference type="Google" id="ProtNLM"/>
    </source>
</evidence>
<dbReference type="GO" id="GO:0016887">
    <property type="term" value="F:ATP hydrolysis activity"/>
    <property type="evidence" value="ECO:0007669"/>
    <property type="project" value="InterPro"/>
</dbReference>
<dbReference type="Pfam" id="PF00664">
    <property type="entry name" value="ABC_membrane"/>
    <property type="match status" value="2"/>
</dbReference>
<dbReference type="InterPro" id="IPR003593">
    <property type="entry name" value="AAA+_ATPase"/>
</dbReference>
<feature type="domain" description="ABC transmembrane type-1" evidence="11">
    <location>
        <begin position="158"/>
        <end position="441"/>
    </location>
</feature>
<feature type="transmembrane region" description="Helical" evidence="9">
    <location>
        <begin position="986"/>
        <end position="1003"/>
    </location>
</feature>
<dbReference type="SUPFAM" id="SSF52540">
    <property type="entry name" value="P-loop containing nucleoside triphosphate hydrolases"/>
    <property type="match status" value="2"/>
</dbReference>
<keyword evidence="4 9" id="KW-0812">Transmembrane</keyword>
<comment type="caution">
    <text evidence="12">The sequence shown here is derived from an EMBL/GenBank/DDBJ whole genome shotgun (WGS) entry which is preliminary data.</text>
</comment>
<comment type="similarity">
    <text evidence="2">Belongs to the ABC transporter superfamily. ABCC family. Conjugate transporter (TC 3.A.1.208) subfamily.</text>
</comment>
<dbReference type="FunFam" id="3.40.50.300:FF:001750">
    <property type="entry name" value="ATP-binding cassette transporter"/>
    <property type="match status" value="1"/>
</dbReference>
<dbReference type="InterPro" id="IPR036640">
    <property type="entry name" value="ABC1_TM_sf"/>
</dbReference>
<dbReference type="STRING" id="52247.A0A4T0X7B1"/>
<organism evidence="12 13">
    <name type="scientific">Pichia inconspicua</name>
    <dbReference type="NCBI Taxonomy" id="52247"/>
    <lineage>
        <taxon>Eukaryota</taxon>
        <taxon>Fungi</taxon>
        <taxon>Dikarya</taxon>
        <taxon>Ascomycota</taxon>
        <taxon>Saccharomycotina</taxon>
        <taxon>Pichiomycetes</taxon>
        <taxon>Pichiales</taxon>
        <taxon>Pichiaceae</taxon>
        <taxon>Pichia</taxon>
    </lineage>
</organism>